<dbReference type="PANTHER" id="PTHR11360">
    <property type="entry name" value="MONOCARBOXYLATE TRANSPORTER"/>
    <property type="match status" value="1"/>
</dbReference>
<feature type="compositionally biased region" description="Polar residues" evidence="2">
    <location>
        <begin position="1"/>
        <end position="10"/>
    </location>
</feature>
<feature type="transmembrane region" description="Helical" evidence="3">
    <location>
        <begin position="92"/>
        <end position="110"/>
    </location>
</feature>
<dbReference type="Pfam" id="PF07690">
    <property type="entry name" value="MFS_1"/>
    <property type="match status" value="1"/>
</dbReference>
<keyword evidence="3" id="KW-0812">Transmembrane</keyword>
<organism evidence="5 6">
    <name type="scientific">Carpinus fangiana</name>
    <dbReference type="NCBI Taxonomy" id="176857"/>
    <lineage>
        <taxon>Eukaryota</taxon>
        <taxon>Viridiplantae</taxon>
        <taxon>Streptophyta</taxon>
        <taxon>Embryophyta</taxon>
        <taxon>Tracheophyta</taxon>
        <taxon>Spermatophyta</taxon>
        <taxon>Magnoliopsida</taxon>
        <taxon>eudicotyledons</taxon>
        <taxon>Gunneridae</taxon>
        <taxon>Pentapetalae</taxon>
        <taxon>rosids</taxon>
        <taxon>fabids</taxon>
        <taxon>Fagales</taxon>
        <taxon>Betulaceae</taxon>
        <taxon>Carpinus</taxon>
    </lineage>
</organism>
<feature type="transmembrane region" description="Helical" evidence="3">
    <location>
        <begin position="343"/>
        <end position="368"/>
    </location>
</feature>
<dbReference type="InterPro" id="IPR036259">
    <property type="entry name" value="MFS_trans_sf"/>
</dbReference>
<comment type="subcellular location">
    <subcellularLocation>
        <location evidence="1">Membrane</location>
        <topology evidence="1">Multi-pass membrane protein</topology>
    </subcellularLocation>
</comment>
<evidence type="ECO:0000313" key="5">
    <source>
        <dbReference type="EMBL" id="KAB8437404.1"/>
    </source>
</evidence>
<dbReference type="Proteomes" id="UP000327013">
    <property type="component" value="Unassembled WGS sequence"/>
</dbReference>
<dbReference type="GO" id="GO:0016020">
    <property type="term" value="C:membrane"/>
    <property type="evidence" value="ECO:0007669"/>
    <property type="project" value="UniProtKB-SubCell"/>
</dbReference>
<evidence type="ECO:0000259" key="4">
    <source>
        <dbReference type="PROSITE" id="PS50850"/>
    </source>
</evidence>
<dbReference type="SUPFAM" id="SSF103473">
    <property type="entry name" value="MFS general substrate transporter"/>
    <property type="match status" value="1"/>
</dbReference>
<feature type="transmembrane region" description="Helical" evidence="3">
    <location>
        <begin position="251"/>
        <end position="276"/>
    </location>
</feature>
<dbReference type="OrthoDB" id="1747364at2759"/>
<keyword evidence="3" id="KW-1133">Transmembrane helix</keyword>
<feature type="transmembrane region" description="Helical" evidence="3">
    <location>
        <begin position="319"/>
        <end position="337"/>
    </location>
</feature>
<accession>A0A5N6L2I6</accession>
<dbReference type="Gene3D" id="1.20.1250.20">
    <property type="entry name" value="MFS general substrate transporter like domains"/>
    <property type="match status" value="2"/>
</dbReference>
<feature type="transmembrane region" description="Helical" evidence="3">
    <location>
        <begin position="412"/>
        <end position="433"/>
    </location>
</feature>
<dbReference type="GO" id="GO:0022857">
    <property type="term" value="F:transmembrane transporter activity"/>
    <property type="evidence" value="ECO:0007669"/>
    <property type="project" value="InterPro"/>
</dbReference>
<dbReference type="PANTHER" id="PTHR11360:SF234">
    <property type="entry name" value="MFS-TYPE TRANSPORTER DBAD-RELATED"/>
    <property type="match status" value="1"/>
</dbReference>
<keyword evidence="3" id="KW-0472">Membrane</keyword>
<name>A0A5N6L2I6_9ROSI</name>
<dbReference type="InterPro" id="IPR050327">
    <property type="entry name" value="Proton-linked_MCT"/>
</dbReference>
<comment type="caution">
    <text evidence="5">The sequence shown here is derived from an EMBL/GenBank/DDBJ whole genome shotgun (WGS) entry which is preliminary data.</text>
</comment>
<dbReference type="EMBL" id="VIBQ01000036">
    <property type="protein sequence ID" value="KAB8437404.1"/>
    <property type="molecule type" value="Genomic_DNA"/>
</dbReference>
<feature type="transmembrane region" description="Helical" evidence="3">
    <location>
        <begin position="177"/>
        <end position="198"/>
    </location>
</feature>
<dbReference type="CDD" id="cd17352">
    <property type="entry name" value="MFS_MCT_SLC16"/>
    <property type="match status" value="1"/>
</dbReference>
<sequence>MSDTSGSHAGTATAEKAQIKQSEAAEDAVHDNATLKPSNTPGPPPNGGAIAWLHVLGSFMLYFNTWGIQNAFGVFQTYYESRTLFHESSSNISWIGSVGSFMLLFAGLLVGPIFDRGYLRTLLLLGSFMVVFGHMMLSLCHTYWEVVLAQGFVIGIGTGCLFVPCVAIIPQYFSTRIGLALGVAVSGSALGGVIYPIVLYQLIGRIGFPWAVRVIGFIALGTLLVPIMTMKLRVKPPKARALLDWSAFVDFPYMFFVLNTLLAYIGLFVVLFYLSYYADEQDIADTELAFYLVPIFNAASIFGRMIPNALASRFGALNLLVPAVLSSGTLMLCMMAVHSEGAVIVMALLFGFMSGALIGLVPLCFVGFTNDKSKIGTRVGMGYAMSALGVLAAGPASGAILGQNKPLNWRGLWIFCGVLSLISGVGYGAVRVIKYGPKLSVKA</sequence>
<feature type="transmembrane region" description="Helical" evidence="3">
    <location>
        <begin position="380"/>
        <end position="400"/>
    </location>
</feature>
<protein>
    <recommendedName>
        <fullName evidence="4">Major facilitator superfamily (MFS) profile domain-containing protein</fullName>
    </recommendedName>
</protein>
<dbReference type="InterPro" id="IPR020846">
    <property type="entry name" value="MFS_dom"/>
</dbReference>
<feature type="transmembrane region" description="Helical" evidence="3">
    <location>
        <begin position="49"/>
        <end position="72"/>
    </location>
</feature>
<feature type="transmembrane region" description="Helical" evidence="3">
    <location>
        <begin position="210"/>
        <end position="230"/>
    </location>
</feature>
<proteinExistence type="predicted"/>
<feature type="transmembrane region" description="Helical" evidence="3">
    <location>
        <begin position="122"/>
        <end position="144"/>
    </location>
</feature>
<evidence type="ECO:0000313" key="6">
    <source>
        <dbReference type="Proteomes" id="UP000327013"/>
    </source>
</evidence>
<evidence type="ECO:0000256" key="3">
    <source>
        <dbReference type="SAM" id="Phobius"/>
    </source>
</evidence>
<evidence type="ECO:0000256" key="1">
    <source>
        <dbReference type="ARBA" id="ARBA00004141"/>
    </source>
</evidence>
<dbReference type="InterPro" id="IPR011701">
    <property type="entry name" value="MFS"/>
</dbReference>
<dbReference type="PROSITE" id="PS50850">
    <property type="entry name" value="MFS"/>
    <property type="match status" value="1"/>
</dbReference>
<feature type="transmembrane region" description="Helical" evidence="3">
    <location>
        <begin position="288"/>
        <end position="307"/>
    </location>
</feature>
<evidence type="ECO:0000256" key="2">
    <source>
        <dbReference type="SAM" id="MobiDB-lite"/>
    </source>
</evidence>
<dbReference type="AlphaFoldDB" id="A0A5N6L2I6"/>
<feature type="domain" description="Major facilitator superfamily (MFS) profile" evidence="4">
    <location>
        <begin position="50"/>
        <end position="443"/>
    </location>
</feature>
<reference evidence="5 6" key="1">
    <citation type="submission" date="2019-06" db="EMBL/GenBank/DDBJ databases">
        <title>A chromosomal-level reference genome of Carpinus fangiana (Coryloideae, Betulaceae).</title>
        <authorList>
            <person name="Yang X."/>
            <person name="Wang Z."/>
            <person name="Zhang L."/>
            <person name="Hao G."/>
            <person name="Liu J."/>
            <person name="Yang Y."/>
        </authorList>
    </citation>
    <scope>NUCLEOTIDE SEQUENCE [LARGE SCALE GENOMIC DNA]</scope>
    <source>
        <strain evidence="5">Cfa_2016G</strain>
        <tissue evidence="5">Leaf</tissue>
    </source>
</reference>
<keyword evidence="6" id="KW-1185">Reference proteome</keyword>
<feature type="region of interest" description="Disordered" evidence="2">
    <location>
        <begin position="1"/>
        <end position="24"/>
    </location>
</feature>
<feature type="transmembrane region" description="Helical" evidence="3">
    <location>
        <begin position="150"/>
        <end position="170"/>
    </location>
</feature>
<gene>
    <name evidence="5" type="ORF">FH972_025082</name>
</gene>